<proteinExistence type="inferred from homology"/>
<dbReference type="CDD" id="cd06530">
    <property type="entry name" value="S26_SPase_I"/>
    <property type="match status" value="1"/>
</dbReference>
<keyword evidence="13" id="KW-0378">Hydrolase</keyword>
<name>A0A9W8QC89_AKAMU</name>
<keyword evidence="9" id="KW-1133">Transmembrane helix</keyword>
<dbReference type="EMBL" id="JAJHUN010000009">
    <property type="protein sequence ID" value="KAJ4151187.1"/>
    <property type="molecule type" value="Genomic_DNA"/>
</dbReference>
<evidence type="ECO:0000256" key="4">
    <source>
        <dbReference type="ARBA" id="ARBA00013208"/>
    </source>
</evidence>
<dbReference type="AlphaFoldDB" id="A0A9W8QC89"/>
<dbReference type="GO" id="GO:0004252">
    <property type="term" value="F:serine-type endopeptidase activity"/>
    <property type="evidence" value="ECO:0007669"/>
    <property type="project" value="InterPro"/>
</dbReference>
<dbReference type="InterPro" id="IPR001733">
    <property type="entry name" value="Peptidase_S26B"/>
</dbReference>
<keyword evidence="15" id="KW-1185">Reference proteome</keyword>
<comment type="subcellular location">
    <subcellularLocation>
        <location evidence="2">Endoplasmic reticulum membrane</location>
        <topology evidence="2">Single-pass type II membrane protein</topology>
    </subcellularLocation>
</comment>
<evidence type="ECO:0000256" key="5">
    <source>
        <dbReference type="ARBA" id="ARBA00019685"/>
    </source>
</evidence>
<dbReference type="PRINTS" id="PR00728">
    <property type="entry name" value="SIGNALPTASE"/>
</dbReference>
<evidence type="ECO:0000256" key="6">
    <source>
        <dbReference type="ARBA" id="ARBA00022692"/>
    </source>
</evidence>
<protein>
    <recommendedName>
        <fullName evidence="5 13">Signal peptidase complex catalytic subunit SEC11</fullName>
        <ecNumber evidence="4 13">3.4.21.89</ecNumber>
    </recommendedName>
</protein>
<dbReference type="KEGG" id="amus:LMH87_011902"/>
<keyword evidence="13" id="KW-0645">Protease</keyword>
<evidence type="ECO:0000313" key="14">
    <source>
        <dbReference type="EMBL" id="KAJ4151187.1"/>
    </source>
</evidence>
<dbReference type="SUPFAM" id="SSF51306">
    <property type="entry name" value="LexA/Signal peptidase"/>
    <property type="match status" value="1"/>
</dbReference>
<comment type="catalytic activity">
    <reaction evidence="1 13">
        <text>Cleavage of hydrophobic, N-terminal signal or leader sequences from secreted and periplasmic proteins.</text>
        <dbReference type="EC" id="3.4.21.89"/>
    </reaction>
</comment>
<organism evidence="14 15">
    <name type="scientific">Akanthomyces muscarius</name>
    <name type="common">Entomopathogenic fungus</name>
    <name type="synonym">Lecanicillium muscarium</name>
    <dbReference type="NCBI Taxonomy" id="2231603"/>
    <lineage>
        <taxon>Eukaryota</taxon>
        <taxon>Fungi</taxon>
        <taxon>Dikarya</taxon>
        <taxon>Ascomycota</taxon>
        <taxon>Pezizomycotina</taxon>
        <taxon>Sordariomycetes</taxon>
        <taxon>Hypocreomycetidae</taxon>
        <taxon>Hypocreales</taxon>
        <taxon>Cordycipitaceae</taxon>
        <taxon>Akanthomyces</taxon>
    </lineage>
</organism>
<comment type="caution">
    <text evidence="14">The sequence shown here is derived from an EMBL/GenBank/DDBJ whole genome shotgun (WGS) entry which is preliminary data.</text>
</comment>
<evidence type="ECO:0000256" key="13">
    <source>
        <dbReference type="RuleBase" id="RU362047"/>
    </source>
</evidence>
<dbReference type="Proteomes" id="UP001144673">
    <property type="component" value="Chromosome 4"/>
</dbReference>
<evidence type="ECO:0000313" key="15">
    <source>
        <dbReference type="Proteomes" id="UP001144673"/>
    </source>
</evidence>
<comment type="function">
    <text evidence="11">Catalytic component of the signal peptidase complex (SPC) which catalyzes the cleavage of N-terminal signal sequences from nascent proteins as they are translocated into the lumen of the endoplasmic reticulum. Specifically cleaves N-terminal signal peptides that contain a hydrophobic alpha-helix (h-region) shorter than 18-20 amino acids.</text>
</comment>
<evidence type="ECO:0000256" key="3">
    <source>
        <dbReference type="ARBA" id="ARBA00011035"/>
    </source>
</evidence>
<evidence type="ECO:0000256" key="10">
    <source>
        <dbReference type="ARBA" id="ARBA00023136"/>
    </source>
</evidence>
<dbReference type="GO" id="GO:0009003">
    <property type="term" value="F:signal peptidase activity"/>
    <property type="evidence" value="ECO:0007669"/>
    <property type="project" value="UniProtKB-EC"/>
</dbReference>
<evidence type="ECO:0000256" key="8">
    <source>
        <dbReference type="ARBA" id="ARBA00022968"/>
    </source>
</evidence>
<dbReference type="InterPro" id="IPR036286">
    <property type="entry name" value="LexA/Signal_pep-like_sf"/>
</dbReference>
<evidence type="ECO:0000256" key="2">
    <source>
        <dbReference type="ARBA" id="ARBA00004648"/>
    </source>
</evidence>
<dbReference type="GeneID" id="80899061"/>
<dbReference type="RefSeq" id="XP_056052901.1">
    <property type="nucleotide sequence ID" value="XM_056201117.1"/>
</dbReference>
<evidence type="ECO:0000256" key="9">
    <source>
        <dbReference type="ARBA" id="ARBA00022989"/>
    </source>
</evidence>
<dbReference type="GO" id="GO:0006465">
    <property type="term" value="P:signal peptide processing"/>
    <property type="evidence" value="ECO:0007669"/>
    <property type="project" value="UniProtKB-UniRule"/>
</dbReference>
<dbReference type="NCBIfam" id="TIGR02228">
    <property type="entry name" value="sigpep_I_arch"/>
    <property type="match status" value="1"/>
</dbReference>
<comment type="subunit">
    <text evidence="12">Component of the signal peptidase complex (SPC) composed of a catalytic subunit SEC11 and three accessory subunits SPC1, SPC2 and SPC3. The complex induces a local thinning of the ER membrane which is used to measure the length of the signal peptide (SP) h-region of protein substrates. This ensures the selectivity of the complex towards h-regions shorter than 18-20 amino acids. SPC associates with the translocon complex.</text>
</comment>
<dbReference type="PANTHER" id="PTHR10806">
    <property type="entry name" value="SIGNAL PEPTIDASE COMPLEX CATALYTIC SUBUNIT SEC11"/>
    <property type="match status" value="1"/>
</dbReference>
<keyword evidence="8" id="KW-0735">Signal-anchor</keyword>
<sequence length="274" mass="29801">MIATIMTPVGLFYLSATRSRSADCTVAQAQNPGCIGQDDVDGASHFAQRPEDSNLNYRCATALDEASAESPAWQRCARDDGVVNLRFSFGGRSLTPGSSSASSDKVFFRLLIEIGSYLKTSGDALFVCGHVDPKAGALSWVTDSRAPIAVVTSESMEPGFQRGDVLLLWNRPNHITVGDIALVAFPTRKLPMVHRVLQSYYLPTVADGAGQQTRQYIRTKGDNCETDDALLYPNEEGLASRENVIGLVRGIVPYLGLPVIKMNELLSRPTRYVL</sequence>
<reference evidence="14" key="1">
    <citation type="journal article" date="2023" name="Access Microbiol">
        <title>De-novo genome assembly for Akanthomyces muscarius, a biocontrol agent of insect agricultural pests.</title>
        <authorList>
            <person name="Erdos Z."/>
            <person name="Studholme D.J."/>
            <person name="Raymond B."/>
            <person name="Sharma M."/>
        </authorList>
    </citation>
    <scope>NUCLEOTIDE SEQUENCE</scope>
    <source>
        <strain evidence="14">Ve6</strain>
    </source>
</reference>
<gene>
    <name evidence="14" type="ORF">LMH87_011902</name>
</gene>
<dbReference type="InterPro" id="IPR019533">
    <property type="entry name" value="Peptidase_S26"/>
</dbReference>
<dbReference type="PANTHER" id="PTHR10806:SF6">
    <property type="entry name" value="SIGNAL PEPTIDASE COMPLEX CATALYTIC SUBUNIT SEC11"/>
    <property type="match status" value="1"/>
</dbReference>
<evidence type="ECO:0000256" key="7">
    <source>
        <dbReference type="ARBA" id="ARBA00022824"/>
    </source>
</evidence>
<dbReference type="GO" id="GO:0005787">
    <property type="term" value="C:signal peptidase complex"/>
    <property type="evidence" value="ECO:0007669"/>
    <property type="project" value="TreeGrafter"/>
</dbReference>
<keyword evidence="7 13" id="KW-0256">Endoplasmic reticulum</keyword>
<keyword evidence="10" id="KW-0472">Membrane</keyword>
<dbReference type="EC" id="3.4.21.89" evidence="4 13"/>
<accession>A0A9W8QC89</accession>
<keyword evidence="6" id="KW-0812">Transmembrane</keyword>
<comment type="similarity">
    <text evidence="3 13">Belongs to the peptidase S26B family.</text>
</comment>
<evidence type="ECO:0000256" key="11">
    <source>
        <dbReference type="ARBA" id="ARBA00045533"/>
    </source>
</evidence>
<evidence type="ECO:0000256" key="1">
    <source>
        <dbReference type="ARBA" id="ARBA00000677"/>
    </source>
</evidence>
<evidence type="ECO:0000256" key="12">
    <source>
        <dbReference type="ARBA" id="ARBA00047037"/>
    </source>
</evidence>